<dbReference type="STRING" id="446469.Sked_26600"/>
<dbReference type="AlphaFoldDB" id="D1BKT7"/>
<organism evidence="2 3">
    <name type="scientific">Sanguibacter keddieii (strain ATCC 51767 / DSM 10542 / NCFB 3025 / ST-74)</name>
    <dbReference type="NCBI Taxonomy" id="446469"/>
    <lineage>
        <taxon>Bacteria</taxon>
        <taxon>Bacillati</taxon>
        <taxon>Actinomycetota</taxon>
        <taxon>Actinomycetes</taxon>
        <taxon>Micrococcales</taxon>
        <taxon>Sanguibacteraceae</taxon>
        <taxon>Sanguibacter</taxon>
    </lineage>
</organism>
<dbReference type="SUPFAM" id="SSF160719">
    <property type="entry name" value="gpW/gp25-like"/>
    <property type="match status" value="1"/>
</dbReference>
<feature type="domain" description="IraD/Gp25-like" evidence="1">
    <location>
        <begin position="32"/>
        <end position="122"/>
    </location>
</feature>
<dbReference type="OrthoDB" id="9802846at2"/>
<dbReference type="Proteomes" id="UP000000322">
    <property type="component" value="Chromosome"/>
</dbReference>
<dbReference type="HOGENOM" id="CLU_133204_0_1_11"/>
<accession>D1BKT7</accession>
<dbReference type="eggNOG" id="COG3628">
    <property type="taxonomic scope" value="Bacteria"/>
</dbReference>
<proteinExistence type="predicted"/>
<dbReference type="Pfam" id="PF04965">
    <property type="entry name" value="GPW_gp25"/>
    <property type="match status" value="1"/>
</dbReference>
<evidence type="ECO:0000259" key="1">
    <source>
        <dbReference type="Pfam" id="PF04965"/>
    </source>
</evidence>
<dbReference type="InterPro" id="IPR007048">
    <property type="entry name" value="IraD/Gp25-like"/>
</dbReference>
<name>D1BKT7_SANKS</name>
<evidence type="ECO:0000313" key="3">
    <source>
        <dbReference type="Proteomes" id="UP000000322"/>
    </source>
</evidence>
<dbReference type="KEGG" id="ske:Sked_26600"/>
<keyword evidence="3" id="KW-1185">Reference proteome</keyword>
<evidence type="ECO:0000313" key="2">
    <source>
        <dbReference type="EMBL" id="ACZ22564.1"/>
    </source>
</evidence>
<gene>
    <name evidence="2" type="ordered locus">Sked_26600</name>
</gene>
<protein>
    <submittedName>
        <fullName evidence="2">Phage baseplate assembly protein W</fullName>
    </submittedName>
</protein>
<dbReference type="RefSeq" id="WP_012867633.1">
    <property type="nucleotide sequence ID" value="NC_013521.1"/>
</dbReference>
<sequence length="139" mass="15731">MSQGTHDVPSFIGRGFSWPLSVDHTGSIRLTDGADDLDRSIQVVLLTAPGERLMRPEFGCRIWDLLFEPVNANLLGLVSQAVREALAQWEPRIAVEEVRPVQDRGDSSLVHIEIVYRVMATNDRRNLVYPFYVIPREDS</sequence>
<dbReference type="Gene3D" id="3.10.450.40">
    <property type="match status" value="1"/>
</dbReference>
<reference evidence="2 3" key="1">
    <citation type="journal article" date="2009" name="Stand. Genomic Sci.">
        <title>Complete genome sequence of Sanguibacter keddieii type strain (ST-74).</title>
        <authorList>
            <person name="Ivanova N."/>
            <person name="Sikorski J."/>
            <person name="Sims D."/>
            <person name="Brettin T."/>
            <person name="Detter J.C."/>
            <person name="Han C."/>
            <person name="Lapidus A."/>
            <person name="Copeland A."/>
            <person name="Glavina Del Rio T."/>
            <person name="Nolan M."/>
            <person name="Chen F."/>
            <person name="Lucas S."/>
            <person name="Tice H."/>
            <person name="Cheng J.F."/>
            <person name="Bruce D."/>
            <person name="Goodwin L."/>
            <person name="Pitluck S."/>
            <person name="Pati A."/>
            <person name="Mavromatis K."/>
            <person name="Chen A."/>
            <person name="Palaniappan K."/>
            <person name="D'haeseleer P."/>
            <person name="Chain P."/>
            <person name="Bristow J."/>
            <person name="Eisen J.A."/>
            <person name="Markowitz V."/>
            <person name="Hugenholtz P."/>
            <person name="Goker M."/>
            <person name="Pukall R."/>
            <person name="Klenk H.P."/>
            <person name="Kyrpides N.C."/>
        </authorList>
    </citation>
    <scope>NUCLEOTIDE SEQUENCE [LARGE SCALE GENOMIC DNA]</scope>
    <source>
        <strain evidence="3">ATCC 51767 / DSM 10542 / NCFB 3025 / ST-74</strain>
    </source>
</reference>
<dbReference type="EMBL" id="CP001819">
    <property type="protein sequence ID" value="ACZ22564.1"/>
    <property type="molecule type" value="Genomic_DNA"/>
</dbReference>